<feature type="domain" description="N-terminal Ras-GEF" evidence="5">
    <location>
        <begin position="919"/>
        <end position="1091"/>
    </location>
</feature>
<dbReference type="PROSITE" id="PS50212">
    <property type="entry name" value="RASGEF_NTER"/>
    <property type="match status" value="1"/>
</dbReference>
<dbReference type="Gene3D" id="1.10.840.10">
    <property type="entry name" value="Ras guanine-nucleotide exchange factors catalytic domain"/>
    <property type="match status" value="1"/>
</dbReference>
<dbReference type="CDD" id="cd06224">
    <property type="entry name" value="REM"/>
    <property type="match status" value="1"/>
</dbReference>
<feature type="compositionally biased region" description="Basic residues" evidence="3">
    <location>
        <begin position="748"/>
        <end position="760"/>
    </location>
</feature>
<feature type="region of interest" description="Disordered" evidence="3">
    <location>
        <begin position="1"/>
        <end position="89"/>
    </location>
</feature>
<name>A0A292PTV9_9PEZI</name>
<dbReference type="InterPro" id="IPR036964">
    <property type="entry name" value="RASGEF_cat_dom_sf"/>
</dbReference>
<feature type="compositionally biased region" description="Polar residues" evidence="3">
    <location>
        <begin position="40"/>
        <end position="49"/>
    </location>
</feature>
<dbReference type="Pfam" id="PF00618">
    <property type="entry name" value="RasGEF_N"/>
    <property type="match status" value="1"/>
</dbReference>
<feature type="region of interest" description="Disordered" evidence="3">
    <location>
        <begin position="1838"/>
        <end position="1887"/>
    </location>
</feature>
<feature type="compositionally biased region" description="Basic and acidic residues" evidence="3">
    <location>
        <begin position="256"/>
        <end position="267"/>
    </location>
</feature>
<dbReference type="GO" id="GO:0005085">
    <property type="term" value="F:guanyl-nucleotide exchange factor activity"/>
    <property type="evidence" value="ECO:0007669"/>
    <property type="project" value="UniProtKB-KW"/>
</dbReference>
<dbReference type="GO" id="GO:0005938">
    <property type="term" value="C:cell cortex"/>
    <property type="evidence" value="ECO:0007669"/>
    <property type="project" value="UniProtKB-ARBA"/>
</dbReference>
<proteinExistence type="predicted"/>
<dbReference type="InterPro" id="IPR050729">
    <property type="entry name" value="Rho-GAP"/>
</dbReference>
<feature type="region of interest" description="Disordered" evidence="3">
    <location>
        <begin position="102"/>
        <end position="158"/>
    </location>
</feature>
<feature type="region of interest" description="Disordered" evidence="3">
    <location>
        <begin position="727"/>
        <end position="807"/>
    </location>
</feature>
<keyword evidence="8" id="KW-1185">Reference proteome</keyword>
<accession>A0A292PTV9</accession>
<evidence type="ECO:0000313" key="8">
    <source>
        <dbReference type="Proteomes" id="UP001412239"/>
    </source>
</evidence>
<feature type="compositionally biased region" description="Polar residues" evidence="3">
    <location>
        <begin position="762"/>
        <end position="781"/>
    </location>
</feature>
<dbReference type="SMART" id="SM00147">
    <property type="entry name" value="RasGEF"/>
    <property type="match status" value="1"/>
</dbReference>
<dbReference type="CDD" id="cd00159">
    <property type="entry name" value="RhoGAP"/>
    <property type="match status" value="1"/>
</dbReference>
<evidence type="ECO:0000259" key="5">
    <source>
        <dbReference type="PROSITE" id="PS50212"/>
    </source>
</evidence>
<feature type="compositionally biased region" description="Basic and acidic residues" evidence="3">
    <location>
        <begin position="1451"/>
        <end position="1472"/>
    </location>
</feature>
<dbReference type="InterPro" id="IPR011993">
    <property type="entry name" value="PH-like_dom_sf"/>
</dbReference>
<gene>
    <name evidence="7" type="ORF">GSTUAT00006033001</name>
</gene>
<evidence type="ECO:0008006" key="9">
    <source>
        <dbReference type="Google" id="ProtNLM"/>
    </source>
</evidence>
<dbReference type="GO" id="GO:0005096">
    <property type="term" value="F:GTPase activator activity"/>
    <property type="evidence" value="ECO:0007669"/>
    <property type="project" value="UniProtKB-KW"/>
</dbReference>
<evidence type="ECO:0000313" key="7">
    <source>
        <dbReference type="EMBL" id="CUS09897.1"/>
    </source>
</evidence>
<feature type="region of interest" description="Disordered" evidence="3">
    <location>
        <begin position="227"/>
        <end position="267"/>
    </location>
</feature>
<dbReference type="Gene3D" id="1.20.870.10">
    <property type="entry name" value="Son of sevenless (SoS) protein Chain: S domain 1"/>
    <property type="match status" value="1"/>
</dbReference>
<dbReference type="Gene3D" id="1.10.555.10">
    <property type="entry name" value="Rho GTPase activation protein"/>
    <property type="match status" value="1"/>
</dbReference>
<dbReference type="SUPFAM" id="SSF50729">
    <property type="entry name" value="PH domain-like"/>
    <property type="match status" value="1"/>
</dbReference>
<dbReference type="GO" id="GO:0007264">
    <property type="term" value="P:small GTPase-mediated signal transduction"/>
    <property type="evidence" value="ECO:0007669"/>
    <property type="project" value="InterPro"/>
</dbReference>
<dbReference type="Pfam" id="PF00617">
    <property type="entry name" value="RasGEF"/>
    <property type="match status" value="1"/>
</dbReference>
<organism evidence="7 8">
    <name type="scientific">Tuber aestivum</name>
    <name type="common">summer truffle</name>
    <dbReference type="NCBI Taxonomy" id="59557"/>
    <lineage>
        <taxon>Eukaryota</taxon>
        <taxon>Fungi</taxon>
        <taxon>Dikarya</taxon>
        <taxon>Ascomycota</taxon>
        <taxon>Pezizomycotina</taxon>
        <taxon>Pezizomycetes</taxon>
        <taxon>Pezizales</taxon>
        <taxon>Tuberaceae</taxon>
        <taxon>Tuber</taxon>
    </lineage>
</organism>
<sequence>MATPPQYNDGRKSPAGRKAPHALTTTFFNKSKKGGEAKSPTLQSPTMRSNFPPGAGHGEGNDDLRTEPITIPQSPSVASNRPKKLAPNSFNTHYRTISRSMNDLGNIFSRGRSPPNREPSPRRGGSGPLNPLPEGRRKGAPDSSPRLRPMESGSVPSISVMQHGEHFPKDQIVKEGWINMIDSLSVKRGPLREAWKLQHAVITGGHFVLYKPSSSLQIRAFDLNAVPSSPPRPQSAPATASPTFNASALRHKSTSRHPEIVDDDHGRVKGGTVEALCHELMFTENDGFVQGATRTLPGWTSPETALSVLTELSTLKDLSPRIAHVLSLLVDSAPGLLLEPGCYNTARLLIEKGITPHNPGLARDLRAGIEARAASLQEELSLLSNSNKEPSSPHPDAFSTLSTSLTTDEFMRVNPEIFAAQVHLFHLRYLRVWNPENDISLLLASPHLPPPVHRNPLIFTTSNMHFLGDRVLSQVLSGDSALSVDRRATVLSQWLKVANLLRKRGDMAGYMAVTMAILSPPILRLRETWSLIENSLFEDIEYGASLMRVLERRRLEEGESSCEGCVLVPEGGREEIPFEEVVPYFGDLCHCMDEAYESRVRNVEYPKFVQATNAISRALENWKAEWANARPYFEVGGARVSKEVEQLQKCLSALNMNNTNPPSANSTSSFDMSLACEPSSTGVYLLSHYHQRLPLSTGANVPLVFTDVLPSFSLFARDDALAISGSLHKKTPSSGLASPSYGPGGQQTHHHHHHHHHHHNQPGPSQSNQNLRPPTSSSHQPSLRRTRSFPPAKDTAQTTGYDELDFTTRERTAGLQGGDDAMLRAIRDVAGVGQQLFYSKDGELVLKSITDDANTSRPSSVIETTSKRVSGASRRMSAQFYSDAASPRMSEQLDGSMPPTPAREEFAREGFALDNRRYLPVVPKGGTLERLVDILVLGVEDFSRRMNGPDPESTAENAPLLRMNMDVFTITFFATFRSYCSPIVLIDYLKKRLLGSKSAATISDNESDDVVFPDWTGVDHVSDESIDWNLVAKIHMGILEAMNTWISEFFIDFHCDQSLGDSFVSFLAIASKELAYWKHLGPEHGYLRRQADQINSLWHDVRGKFSNLNFSPLRYQTQRMSSPRGDLQIPPLTNIPAIEDFVNSLEAKVLESFRMVKLVDWMTAFEMFETQSAESLGFFVPKVALLSHDDDEVFQDIFFVLRNIRRGNSTATLLEILPRPLRELCNLRSDITNWVLAQIIDPQLNADRRAHRIATLLRCLTISRKRMSGMDLYEDTRGGTRQQVPSLVASAIAAALVRPESRVFSYAWMMGVRMTAGVVTQIDTLEQVIVEGLEGIRSSKPLTPCVGWIIERLLEIVCYVPNMVVENNRLINFDKRRYVYNFINNFTHVSSGAPIDEHLSACADISLPYLRLPEMRTLRESAAKENHPIRQSRIKVFWKLLHQEQEKLRRDAKQRDAIERQQRQQLRAEHRRQPTALNLQPADKRSNKRLGVNSIFKAVRPISMALGGWTPPQSSARTVAPTDLPALKAIEHGKKPSITIDLASVASVSCPKTTRDRYIWKVRTDHGVSYLFQALSDKDLEGWLRTIATIRGINATDATESIDGLTLMSQNRVPQPVFGVSLDDLCRRDHVKVPIVVEALLTEIETRGIDEVGIYRVPGSLSSINALKNALDSGEEVRMDDDRWYDINAIAGAFKLLMRELPDKALGDEALYELRNITCRFSLLNFKLTKYSHAIADITDDDQRALAYRDVMLRLSVNNYNFLRRVYTHFARIASNAAINKMHAVNLAIVFGMGLSPGSLNMPLGVSPDLGLYQTMVKVWITHAELVFPEVEDYEDRESASAPVSKAESVEIQSSEPSSPAIEYSSPRMSLDDSRPRLYVESDKGSV</sequence>
<feature type="domain" description="Rho-GAP" evidence="6">
    <location>
        <begin position="1620"/>
        <end position="1828"/>
    </location>
</feature>
<dbReference type="InterPro" id="IPR023578">
    <property type="entry name" value="Ras_GEF_dom_sf"/>
</dbReference>
<dbReference type="PROSITE" id="PS50238">
    <property type="entry name" value="RHOGAP"/>
    <property type="match status" value="1"/>
</dbReference>
<dbReference type="Proteomes" id="UP001412239">
    <property type="component" value="Unassembled WGS sequence"/>
</dbReference>
<dbReference type="InterPro" id="IPR008936">
    <property type="entry name" value="Rho_GTPase_activation_prot"/>
</dbReference>
<feature type="region of interest" description="Disordered" evidence="3">
    <location>
        <begin position="1451"/>
        <end position="1484"/>
    </location>
</feature>
<reference evidence="7" key="1">
    <citation type="submission" date="2015-10" db="EMBL/GenBank/DDBJ databases">
        <authorList>
            <person name="Regsiter A."/>
            <person name="william w."/>
        </authorList>
    </citation>
    <scope>NUCLEOTIDE SEQUENCE</scope>
    <source>
        <strain evidence="7">Montdore</strain>
    </source>
</reference>
<keyword evidence="2" id="KW-0344">Guanine-nucleotide releasing factor</keyword>
<dbReference type="SUPFAM" id="SSF48366">
    <property type="entry name" value="Ras GEF"/>
    <property type="match status" value="2"/>
</dbReference>
<evidence type="ECO:0000259" key="6">
    <source>
        <dbReference type="PROSITE" id="PS50238"/>
    </source>
</evidence>
<dbReference type="PANTHER" id="PTHR23176">
    <property type="entry name" value="RHO/RAC/CDC GTPASE-ACTIVATING PROTEIN"/>
    <property type="match status" value="1"/>
</dbReference>
<dbReference type="Gene3D" id="2.30.29.30">
    <property type="entry name" value="Pleckstrin-homology domain (PH domain)/Phosphotyrosine-binding domain (PTB)"/>
    <property type="match status" value="1"/>
</dbReference>
<feature type="compositionally biased region" description="Basic and acidic residues" evidence="3">
    <location>
        <begin position="1870"/>
        <end position="1887"/>
    </location>
</feature>
<dbReference type="Pfam" id="PF00620">
    <property type="entry name" value="RhoGAP"/>
    <property type="match status" value="1"/>
</dbReference>
<feature type="domain" description="Ras-GEF" evidence="4">
    <location>
        <begin position="414"/>
        <end position="679"/>
    </location>
</feature>
<dbReference type="SUPFAM" id="SSF48350">
    <property type="entry name" value="GTPase activation domain, GAP"/>
    <property type="match status" value="1"/>
</dbReference>
<dbReference type="InterPro" id="IPR000198">
    <property type="entry name" value="RhoGAP_dom"/>
</dbReference>
<evidence type="ECO:0000256" key="3">
    <source>
        <dbReference type="SAM" id="MobiDB-lite"/>
    </source>
</evidence>
<protein>
    <recommendedName>
        <fullName evidence="9">Rho-GAP domain-containing protein</fullName>
    </recommendedName>
</protein>
<evidence type="ECO:0000259" key="4">
    <source>
        <dbReference type="PROSITE" id="PS50009"/>
    </source>
</evidence>
<dbReference type="PANTHER" id="PTHR23176:SF96">
    <property type="entry name" value="GTPASE-ACTIVATING PROTEIN BEM2_IPL2"/>
    <property type="match status" value="1"/>
</dbReference>
<dbReference type="EMBL" id="LN891066">
    <property type="protein sequence ID" value="CUS09897.1"/>
    <property type="molecule type" value="Genomic_DNA"/>
</dbReference>
<dbReference type="CDD" id="cd00821">
    <property type="entry name" value="PH"/>
    <property type="match status" value="1"/>
</dbReference>
<evidence type="ECO:0000256" key="1">
    <source>
        <dbReference type="ARBA" id="ARBA00022468"/>
    </source>
</evidence>
<dbReference type="InterPro" id="IPR000651">
    <property type="entry name" value="Ras-like_Gua-exchang_fac_N"/>
</dbReference>
<dbReference type="PROSITE" id="PS50009">
    <property type="entry name" value="RASGEF_CAT"/>
    <property type="match status" value="1"/>
</dbReference>
<dbReference type="InterPro" id="IPR001895">
    <property type="entry name" value="RASGEF_cat_dom"/>
</dbReference>
<evidence type="ECO:0000256" key="2">
    <source>
        <dbReference type="PROSITE-ProRule" id="PRU00168"/>
    </source>
</evidence>
<dbReference type="SMART" id="SM00324">
    <property type="entry name" value="RhoGAP"/>
    <property type="match status" value="1"/>
</dbReference>
<keyword evidence="1" id="KW-0343">GTPase activation</keyword>